<evidence type="ECO:0000256" key="2">
    <source>
        <dbReference type="ARBA" id="ARBA00022840"/>
    </source>
</evidence>
<evidence type="ECO:0000256" key="1">
    <source>
        <dbReference type="ARBA" id="ARBA00022741"/>
    </source>
</evidence>
<gene>
    <name evidence="4" type="ORF">NMN56_026110</name>
</gene>
<dbReference type="PROSITE" id="PS00455">
    <property type="entry name" value="AMP_BINDING"/>
    <property type="match status" value="1"/>
</dbReference>
<comment type="caution">
    <text evidence="4">The sequence shown here is derived from an EMBL/GenBank/DDBJ whole genome shotgun (WGS) entry which is preliminary data.</text>
</comment>
<keyword evidence="1" id="KW-0547">Nucleotide-binding</keyword>
<name>A0ABT7A211_9ACTN</name>
<dbReference type="InterPro" id="IPR020845">
    <property type="entry name" value="AMP-binding_CS"/>
</dbReference>
<protein>
    <submittedName>
        <fullName evidence="4">AMP-dependent synthetase/ligase</fullName>
    </submittedName>
</protein>
<dbReference type="PANTHER" id="PTHR43272">
    <property type="entry name" value="LONG-CHAIN-FATTY-ACID--COA LIGASE"/>
    <property type="match status" value="1"/>
</dbReference>
<evidence type="ECO:0000313" key="4">
    <source>
        <dbReference type="EMBL" id="MDJ1135380.1"/>
    </source>
</evidence>
<evidence type="ECO:0000313" key="5">
    <source>
        <dbReference type="Proteomes" id="UP001214441"/>
    </source>
</evidence>
<dbReference type="PANTHER" id="PTHR43272:SF33">
    <property type="entry name" value="AMP-BINDING DOMAIN-CONTAINING PROTEIN-RELATED"/>
    <property type="match status" value="1"/>
</dbReference>
<dbReference type="Gene3D" id="3.40.50.12780">
    <property type="entry name" value="N-terminal domain of ligase-like"/>
    <property type="match status" value="1"/>
</dbReference>
<organism evidence="4 5">
    <name type="scientific">Streptomyces iconiensis</name>
    <dbReference type="NCBI Taxonomy" id="1384038"/>
    <lineage>
        <taxon>Bacteria</taxon>
        <taxon>Bacillati</taxon>
        <taxon>Actinomycetota</taxon>
        <taxon>Actinomycetes</taxon>
        <taxon>Kitasatosporales</taxon>
        <taxon>Streptomycetaceae</taxon>
        <taxon>Streptomyces</taxon>
    </lineage>
</organism>
<dbReference type="InterPro" id="IPR000873">
    <property type="entry name" value="AMP-dep_synth/lig_dom"/>
</dbReference>
<reference evidence="4 5" key="1">
    <citation type="submission" date="2023-05" db="EMBL/GenBank/DDBJ databases">
        <title>Streptantibioticus silvisoli sp. nov., acidotolerant actinomycetes 1 from pine litter.</title>
        <authorList>
            <person name="Swiecimska M."/>
            <person name="Golinska P."/>
            <person name="Sangal V."/>
            <person name="Wachnowicz B."/>
            <person name="Goodfellow M."/>
        </authorList>
    </citation>
    <scope>NUCLEOTIDE SEQUENCE [LARGE SCALE GENOMIC DNA]</scope>
    <source>
        <strain evidence="4 5">DSM 42109</strain>
    </source>
</reference>
<dbReference type="SUPFAM" id="SSF56801">
    <property type="entry name" value="Acetyl-CoA synthetase-like"/>
    <property type="match status" value="1"/>
</dbReference>
<keyword evidence="2" id="KW-0067">ATP-binding</keyword>
<proteinExistence type="predicted"/>
<evidence type="ECO:0000259" key="3">
    <source>
        <dbReference type="Pfam" id="PF00501"/>
    </source>
</evidence>
<sequence length="610" mass="65019">MREFSLPALYEVPADGNLTDLIRRNAAQQPDLPVIGRKRGGHWEDLTAAGFLAEVNAAAKGLIAAGVEPGDRVGLMSRTRYEWTLLDFAIWSAGGVTVPVYETSSPEQICWILGDSGAVGCLVETEAHTEAVKSVRDRLPGLAHVWQIEAPGTGEGTGGEAPRGAVAELGAAGAGVSDATVEERGSVANADSPATIVYTSGTTGRPKGCVLTHRSFFAECGNVVERLRPLFRPGEGSVLLFLPVAHVFGRLVQVAAVMAPIKLGHVSDLSKLTDELGSFRPTMVLGVPRVFEKVFNSARAQAVAGGKGKIFDKAAAVAGAYSRALDEPAGPSLKLKFQHKVFDRLVYSKLRAVLGGQATHAISGGAPLGAHLGHFFRGIGFTVLEGYGLTESCAATAFNPYDRPKIGTVGQPLPGSVIRIADDGEVLLHGEHLFTEYWNNPQATEEALADGWFHTGDLGSLDVDGYLAITGRKKEILVTAAGKNVAPAVIEDRIRSHALVAECMVVGDGRPFIGALLTVDEEFLPRWAKEHGKESLSHDELLTDAALLDELQRAVDDGNKAVSRAESVRKFRVLPHQFTEESGHVTPSLKLKRGVVAKDFADEIEALYTH</sequence>
<dbReference type="Pfam" id="PF23562">
    <property type="entry name" value="AMP-binding_C_3"/>
    <property type="match status" value="1"/>
</dbReference>
<keyword evidence="5" id="KW-1185">Reference proteome</keyword>
<dbReference type="EMBL" id="JANCPR020000028">
    <property type="protein sequence ID" value="MDJ1135380.1"/>
    <property type="molecule type" value="Genomic_DNA"/>
</dbReference>
<dbReference type="Proteomes" id="UP001214441">
    <property type="component" value="Unassembled WGS sequence"/>
</dbReference>
<dbReference type="CDD" id="cd05907">
    <property type="entry name" value="VL_LC_FACS_like"/>
    <property type="match status" value="1"/>
</dbReference>
<dbReference type="InterPro" id="IPR042099">
    <property type="entry name" value="ANL_N_sf"/>
</dbReference>
<dbReference type="RefSeq" id="WP_274041823.1">
    <property type="nucleotide sequence ID" value="NZ_JANCPR020000028.1"/>
</dbReference>
<feature type="domain" description="AMP-dependent synthetase/ligase" evidence="3">
    <location>
        <begin position="23"/>
        <end position="438"/>
    </location>
</feature>
<accession>A0ABT7A211</accession>
<dbReference type="Pfam" id="PF00501">
    <property type="entry name" value="AMP-binding"/>
    <property type="match status" value="1"/>
</dbReference>